<dbReference type="AlphaFoldDB" id="A0A9D2C7V5"/>
<dbReference type="EMBL" id="DXDD01000149">
    <property type="protein sequence ID" value="HIY61420.1"/>
    <property type="molecule type" value="Genomic_DNA"/>
</dbReference>
<name>A0A9D2C7V5_9FIRM</name>
<organism evidence="2 3">
    <name type="scientific">Candidatus Eisenbergiella pullistercoris</name>
    <dbReference type="NCBI Taxonomy" id="2838555"/>
    <lineage>
        <taxon>Bacteria</taxon>
        <taxon>Bacillati</taxon>
        <taxon>Bacillota</taxon>
        <taxon>Clostridia</taxon>
        <taxon>Lachnospirales</taxon>
        <taxon>Lachnospiraceae</taxon>
        <taxon>Eisenbergiella</taxon>
    </lineage>
</organism>
<dbReference type="Proteomes" id="UP000824007">
    <property type="component" value="Unassembled WGS sequence"/>
</dbReference>
<accession>A0A9D2C7V5</accession>
<keyword evidence="1" id="KW-0472">Membrane</keyword>
<protein>
    <submittedName>
        <fullName evidence="2">Uncharacterized protein</fullName>
    </submittedName>
</protein>
<evidence type="ECO:0000313" key="3">
    <source>
        <dbReference type="Proteomes" id="UP000824007"/>
    </source>
</evidence>
<feature type="transmembrane region" description="Helical" evidence="1">
    <location>
        <begin position="21"/>
        <end position="46"/>
    </location>
</feature>
<reference evidence="2" key="1">
    <citation type="journal article" date="2021" name="PeerJ">
        <title>Extensive microbial diversity within the chicken gut microbiome revealed by metagenomics and culture.</title>
        <authorList>
            <person name="Gilroy R."/>
            <person name="Ravi A."/>
            <person name="Getino M."/>
            <person name="Pursley I."/>
            <person name="Horton D.L."/>
            <person name="Alikhan N.F."/>
            <person name="Baker D."/>
            <person name="Gharbi K."/>
            <person name="Hall N."/>
            <person name="Watson M."/>
            <person name="Adriaenssens E.M."/>
            <person name="Foster-Nyarko E."/>
            <person name="Jarju S."/>
            <person name="Secka A."/>
            <person name="Antonio M."/>
            <person name="Oren A."/>
            <person name="Chaudhuri R.R."/>
            <person name="La Ragione R."/>
            <person name="Hildebrand F."/>
            <person name="Pallen M.J."/>
        </authorList>
    </citation>
    <scope>NUCLEOTIDE SEQUENCE</scope>
    <source>
        <strain evidence="2">ChiSxjej3B15-24422</strain>
    </source>
</reference>
<gene>
    <name evidence="2" type="ORF">H9831_12205</name>
</gene>
<keyword evidence="1" id="KW-0812">Transmembrane</keyword>
<reference evidence="2" key="2">
    <citation type="submission" date="2021-04" db="EMBL/GenBank/DDBJ databases">
        <authorList>
            <person name="Gilroy R."/>
        </authorList>
    </citation>
    <scope>NUCLEOTIDE SEQUENCE</scope>
    <source>
        <strain evidence="2">ChiSxjej3B15-24422</strain>
    </source>
</reference>
<evidence type="ECO:0000256" key="1">
    <source>
        <dbReference type="SAM" id="Phobius"/>
    </source>
</evidence>
<evidence type="ECO:0000313" key="2">
    <source>
        <dbReference type="EMBL" id="HIY61420.1"/>
    </source>
</evidence>
<comment type="caution">
    <text evidence="2">The sequence shown here is derived from an EMBL/GenBank/DDBJ whole genome shotgun (WGS) entry which is preliminary data.</text>
</comment>
<proteinExistence type="predicted"/>
<keyword evidence="1" id="KW-1133">Transmembrane helix</keyword>
<sequence>MDRISTKNGNRTSETAGPDASFYRTAAVCLAVYLILALAGACAIAAERMGWETPPGEYYEMETDMSEFEGPLEEIGRIR</sequence>